<proteinExistence type="predicted"/>
<dbReference type="AlphaFoldDB" id="A0A0V7ZHZ2"/>
<dbReference type="OrthoDB" id="458886at2"/>
<keyword evidence="3" id="KW-1185">Reference proteome</keyword>
<sequence length="231" mass="27478">MEEQLQALLDELRCYPEHSLEKRKALNRLLIIIQQFPGIYKSSHQDYPEALNKTWEWVCKKICDFQPHSSSVQQSLTQWINGYLKWRIKDLYAADGKYTISLDKPLNINDDNDKVSMLDMLPDMRWQSTTLNLLDLKIAQMQKRDREYWGERIKRYIEEDKTGKLKNCHLKKNPDCNCQQLAMRLLLYQPPHKIADIARQLNSSNQTIYSHWKRKCLPLLREIGTNLELDQ</sequence>
<comment type="caution">
    <text evidence="2">The sequence shown here is derived from an EMBL/GenBank/DDBJ whole genome shotgun (WGS) entry which is preliminary data.</text>
</comment>
<organism evidence="2 3">
    <name type="scientific">Mastigocoleus testarum BC008</name>
    <dbReference type="NCBI Taxonomy" id="371196"/>
    <lineage>
        <taxon>Bacteria</taxon>
        <taxon>Bacillati</taxon>
        <taxon>Cyanobacteriota</taxon>
        <taxon>Cyanophyceae</taxon>
        <taxon>Nostocales</taxon>
        <taxon>Hapalosiphonaceae</taxon>
        <taxon>Mastigocoleus</taxon>
    </lineage>
</organism>
<dbReference type="EMBL" id="LMTZ01000160">
    <property type="protein sequence ID" value="KST62294.1"/>
    <property type="molecule type" value="Genomic_DNA"/>
</dbReference>
<name>A0A0V7ZHZ2_9CYAN</name>
<evidence type="ECO:0000313" key="3">
    <source>
        <dbReference type="Proteomes" id="UP000053372"/>
    </source>
</evidence>
<reference evidence="2 3" key="1">
    <citation type="journal article" date="2015" name="Genome Announc.">
        <title>Draft Genome of the Euendolithic (true boring) Cyanobacterium Mastigocoleus testarum strain BC008.</title>
        <authorList>
            <person name="Guida B.S."/>
            <person name="Garcia-Pichel F."/>
        </authorList>
    </citation>
    <scope>NUCLEOTIDE SEQUENCE [LARGE SCALE GENOMIC DNA]</scope>
    <source>
        <strain evidence="2 3">BC008</strain>
    </source>
</reference>
<accession>A0A0V7ZHZ2</accession>
<dbReference type="RefSeq" id="WP_027843778.1">
    <property type="nucleotide sequence ID" value="NZ_LMTZ01000128.1"/>
</dbReference>
<dbReference type="EMBL" id="LMTZ01000128">
    <property type="protein sequence ID" value="KST64109.1"/>
    <property type="molecule type" value="Genomic_DNA"/>
</dbReference>
<protein>
    <recommendedName>
        <fullName evidence="4">Resolvase HTH domain-containing protein</fullName>
    </recommendedName>
</protein>
<evidence type="ECO:0000313" key="1">
    <source>
        <dbReference type="EMBL" id="KST62294.1"/>
    </source>
</evidence>
<gene>
    <name evidence="1" type="ORF">BC008_08985</name>
    <name evidence="2" type="ORF">BC008_15800</name>
</gene>
<evidence type="ECO:0000313" key="2">
    <source>
        <dbReference type="EMBL" id="KST64109.1"/>
    </source>
</evidence>
<dbReference type="Proteomes" id="UP000053372">
    <property type="component" value="Unassembled WGS sequence"/>
</dbReference>
<evidence type="ECO:0008006" key="4">
    <source>
        <dbReference type="Google" id="ProtNLM"/>
    </source>
</evidence>